<gene>
    <name evidence="1" type="ORF">IQ10_00829</name>
</gene>
<dbReference type="AlphaFoldDB" id="A0A562QQY1"/>
<organism evidence="1 2">
    <name type="scientific">Halalkalibacter nanhaiisediminis</name>
    <dbReference type="NCBI Taxonomy" id="688079"/>
    <lineage>
        <taxon>Bacteria</taxon>
        <taxon>Bacillati</taxon>
        <taxon>Bacillota</taxon>
        <taxon>Bacilli</taxon>
        <taxon>Bacillales</taxon>
        <taxon>Bacillaceae</taxon>
        <taxon>Halalkalibacter</taxon>
    </lineage>
</organism>
<dbReference type="EMBL" id="VLKZ01000002">
    <property type="protein sequence ID" value="TWI59117.1"/>
    <property type="molecule type" value="Genomic_DNA"/>
</dbReference>
<dbReference type="Proteomes" id="UP000315711">
    <property type="component" value="Unassembled WGS sequence"/>
</dbReference>
<accession>A0A562QQY1</accession>
<name>A0A562QQY1_9BACI</name>
<comment type="caution">
    <text evidence="1">The sequence shown here is derived from an EMBL/GenBank/DDBJ whole genome shotgun (WGS) entry which is preliminary data.</text>
</comment>
<proteinExistence type="predicted"/>
<keyword evidence="2" id="KW-1185">Reference proteome</keyword>
<protein>
    <submittedName>
        <fullName evidence="1">Uncharacterized protein</fullName>
    </submittedName>
</protein>
<evidence type="ECO:0000313" key="2">
    <source>
        <dbReference type="Proteomes" id="UP000315711"/>
    </source>
</evidence>
<evidence type="ECO:0000313" key="1">
    <source>
        <dbReference type="EMBL" id="TWI59117.1"/>
    </source>
</evidence>
<sequence>MFISSLLLLSGLVFYKFLKPSSELSQFKNKTDAVENYNKLIKGVNSNV</sequence>
<reference evidence="1 2" key="1">
    <citation type="journal article" date="2015" name="Stand. Genomic Sci.">
        <title>Genomic Encyclopedia of Bacterial and Archaeal Type Strains, Phase III: the genomes of soil and plant-associated and newly described type strains.</title>
        <authorList>
            <person name="Whitman W.B."/>
            <person name="Woyke T."/>
            <person name="Klenk H.P."/>
            <person name="Zhou Y."/>
            <person name="Lilburn T.G."/>
            <person name="Beck B.J."/>
            <person name="De Vos P."/>
            <person name="Vandamme P."/>
            <person name="Eisen J.A."/>
            <person name="Garrity G."/>
            <person name="Hugenholtz P."/>
            <person name="Kyrpides N.C."/>
        </authorList>
    </citation>
    <scope>NUCLEOTIDE SEQUENCE [LARGE SCALE GENOMIC DNA]</scope>
    <source>
        <strain evidence="1 2">CGMCC 1.10116</strain>
    </source>
</reference>